<dbReference type="EMBL" id="WIGN01000865">
    <property type="protein sequence ID" value="KAF6782905.1"/>
    <property type="molecule type" value="Genomic_DNA"/>
</dbReference>
<evidence type="ECO:0000256" key="1">
    <source>
        <dbReference type="SAM" id="SignalP"/>
    </source>
</evidence>
<feature type="signal peptide" evidence="1">
    <location>
        <begin position="1"/>
        <end position="20"/>
    </location>
</feature>
<sequence length="92" mass="9772">MKFITAIITTLLATVVSSAAVDKREGGNTNCAADQCLCEGFYPGAVGLVRLVHIGRFSTAPDINFAGAGEHEVITYICRYNPDNTDCTKLCG</sequence>
<comment type="caution">
    <text evidence="2">The sequence shown here is derived from an EMBL/GenBank/DDBJ whole genome shotgun (WGS) entry which is preliminary data.</text>
</comment>
<proteinExistence type="predicted"/>
<evidence type="ECO:0000313" key="3">
    <source>
        <dbReference type="Proteomes" id="UP000652219"/>
    </source>
</evidence>
<keyword evidence="3" id="KW-1185">Reference proteome</keyword>
<evidence type="ECO:0000313" key="2">
    <source>
        <dbReference type="EMBL" id="KAF6782905.1"/>
    </source>
</evidence>
<gene>
    <name evidence="2" type="ORF">CSOJ01_15961</name>
</gene>
<protein>
    <submittedName>
        <fullName evidence="2">Uncharacterized protein</fullName>
    </submittedName>
</protein>
<keyword evidence="1" id="KW-0732">Signal</keyword>
<accession>A0A8H6ILW8</accession>
<dbReference type="Proteomes" id="UP000652219">
    <property type="component" value="Unassembled WGS sequence"/>
</dbReference>
<dbReference type="AlphaFoldDB" id="A0A8H6ILW8"/>
<name>A0A8H6ILW8_9PEZI</name>
<feature type="chain" id="PRO_5034604260" evidence="1">
    <location>
        <begin position="21"/>
        <end position="92"/>
    </location>
</feature>
<organism evidence="2 3">
    <name type="scientific">Colletotrichum sojae</name>
    <dbReference type="NCBI Taxonomy" id="2175907"/>
    <lineage>
        <taxon>Eukaryota</taxon>
        <taxon>Fungi</taxon>
        <taxon>Dikarya</taxon>
        <taxon>Ascomycota</taxon>
        <taxon>Pezizomycotina</taxon>
        <taxon>Sordariomycetes</taxon>
        <taxon>Hypocreomycetidae</taxon>
        <taxon>Glomerellales</taxon>
        <taxon>Glomerellaceae</taxon>
        <taxon>Colletotrichum</taxon>
        <taxon>Colletotrichum orchidearum species complex</taxon>
    </lineage>
</organism>
<reference evidence="2 3" key="1">
    <citation type="journal article" date="2020" name="Phytopathology">
        <title>Genome Sequence Resources of Colletotrichum truncatum, C. plurivorum, C. musicola, and C. sojae: Four Species Pathogenic to Soybean (Glycine max).</title>
        <authorList>
            <person name="Rogerio F."/>
            <person name="Boufleur T.R."/>
            <person name="Ciampi-Guillardi M."/>
            <person name="Sukno S.A."/>
            <person name="Thon M.R."/>
            <person name="Massola Junior N.S."/>
            <person name="Baroncelli R."/>
        </authorList>
    </citation>
    <scope>NUCLEOTIDE SEQUENCE [LARGE SCALE GENOMIC DNA]</scope>
    <source>
        <strain evidence="2 3">LFN0009</strain>
    </source>
</reference>